<comment type="subcellular location">
    <subcellularLocation>
        <location evidence="1">Membrane</location>
        <topology evidence="1">Multi-pass membrane protein</topology>
    </subcellularLocation>
</comment>
<proteinExistence type="predicted"/>
<dbReference type="EMBL" id="UAUF01000009">
    <property type="protein sequence ID" value="SPZ03903.1"/>
    <property type="molecule type" value="Genomic_DNA"/>
</dbReference>
<accession>A0A2X2C9J1</accession>
<dbReference type="GO" id="GO:0016020">
    <property type="term" value="C:membrane"/>
    <property type="evidence" value="ECO:0007669"/>
    <property type="project" value="UniProtKB-SubCell"/>
</dbReference>
<reference evidence="7 8" key="1">
    <citation type="submission" date="2018-06" db="EMBL/GenBank/DDBJ databases">
        <authorList>
            <consortium name="Pathogen Informatics"/>
            <person name="Doyle S."/>
        </authorList>
    </citation>
    <scope>NUCLEOTIDE SEQUENCE [LARGE SCALE GENOMIC DNA]</scope>
    <source>
        <strain evidence="7 8">NCTC11842</strain>
    </source>
</reference>
<evidence type="ECO:0000256" key="3">
    <source>
        <dbReference type="ARBA" id="ARBA00022989"/>
    </source>
</evidence>
<dbReference type="Pfam" id="PF06271">
    <property type="entry name" value="RDD"/>
    <property type="match status" value="1"/>
</dbReference>
<evidence type="ECO:0000256" key="5">
    <source>
        <dbReference type="SAM" id="Phobius"/>
    </source>
</evidence>
<sequence length="230" mass="25152">MPLPLDTLLRVETPEAIDLMLRPASVIPRALAYAIDLAIRGAIMALAYLVLGFLGHVGVGLIALLTFLISWWYMVLFEVLNQGRSPGKQLMKLRVLNDDGTPVGWSGSLLRNLLRVVDLLPFGYAMGILSSLLHPSFKRLGDLVAGTLVVHQEQPHERFTLQGVIPLSPPFALGLIEQQAILSFAERQNGLSLSRRDELAALLAEPLGVDRSEATERLNRIAQALLGAHV</sequence>
<evidence type="ECO:0000313" key="7">
    <source>
        <dbReference type="EMBL" id="SPZ03903.1"/>
    </source>
</evidence>
<dbReference type="RefSeq" id="WP_010795253.1">
    <property type="nucleotide sequence ID" value="NZ_RHRU01000002.1"/>
</dbReference>
<evidence type="ECO:0000256" key="1">
    <source>
        <dbReference type="ARBA" id="ARBA00004141"/>
    </source>
</evidence>
<name>A0A2X2C9J1_PSELU</name>
<feature type="transmembrane region" description="Helical" evidence="5">
    <location>
        <begin position="57"/>
        <end position="80"/>
    </location>
</feature>
<organism evidence="7 8">
    <name type="scientific">Pseudomonas luteola</name>
    <dbReference type="NCBI Taxonomy" id="47886"/>
    <lineage>
        <taxon>Bacteria</taxon>
        <taxon>Pseudomonadati</taxon>
        <taxon>Pseudomonadota</taxon>
        <taxon>Gammaproteobacteria</taxon>
        <taxon>Pseudomonadales</taxon>
        <taxon>Pseudomonadaceae</taxon>
        <taxon>Pseudomonas</taxon>
    </lineage>
</organism>
<feature type="transmembrane region" description="Helical" evidence="5">
    <location>
        <begin position="30"/>
        <end position="51"/>
    </location>
</feature>
<evidence type="ECO:0000256" key="2">
    <source>
        <dbReference type="ARBA" id="ARBA00022692"/>
    </source>
</evidence>
<keyword evidence="3 5" id="KW-1133">Transmembrane helix</keyword>
<dbReference type="AlphaFoldDB" id="A0A2X2C9J1"/>
<evidence type="ECO:0000256" key="4">
    <source>
        <dbReference type="ARBA" id="ARBA00023136"/>
    </source>
</evidence>
<evidence type="ECO:0000313" key="8">
    <source>
        <dbReference type="Proteomes" id="UP000250443"/>
    </source>
</evidence>
<dbReference type="PANTHER" id="PTHR38480:SF1">
    <property type="entry name" value="SLR0254 PROTEIN"/>
    <property type="match status" value="1"/>
</dbReference>
<keyword evidence="2 5" id="KW-0812">Transmembrane</keyword>
<feature type="domain" description="RDD" evidence="6">
    <location>
        <begin position="24"/>
        <end position="145"/>
    </location>
</feature>
<dbReference type="PANTHER" id="PTHR38480">
    <property type="entry name" value="SLR0254 PROTEIN"/>
    <property type="match status" value="1"/>
</dbReference>
<protein>
    <submittedName>
        <fullName evidence="7">Rdd domain-containing protein</fullName>
    </submittedName>
</protein>
<dbReference type="Proteomes" id="UP000250443">
    <property type="component" value="Unassembled WGS sequence"/>
</dbReference>
<evidence type="ECO:0000259" key="6">
    <source>
        <dbReference type="Pfam" id="PF06271"/>
    </source>
</evidence>
<gene>
    <name evidence="7" type="ORF">NCTC11842_01244</name>
</gene>
<dbReference type="InterPro" id="IPR010432">
    <property type="entry name" value="RDD"/>
</dbReference>
<keyword evidence="4 5" id="KW-0472">Membrane</keyword>